<dbReference type="FunFam" id="2.40.50.140:FF:000225">
    <property type="entry name" value="tyrosine--tRNA ligase, cytoplasmic"/>
    <property type="match status" value="1"/>
</dbReference>
<comment type="catalytic activity">
    <reaction evidence="11">
        <text>tRNA(Met) + L-methionine + ATP = L-methionyl-tRNA(Met) + AMP + diphosphate</text>
        <dbReference type="Rhea" id="RHEA:13481"/>
        <dbReference type="Rhea" id="RHEA-COMP:9667"/>
        <dbReference type="Rhea" id="RHEA-COMP:9698"/>
        <dbReference type="ChEBI" id="CHEBI:30616"/>
        <dbReference type="ChEBI" id="CHEBI:33019"/>
        <dbReference type="ChEBI" id="CHEBI:57844"/>
        <dbReference type="ChEBI" id="CHEBI:78442"/>
        <dbReference type="ChEBI" id="CHEBI:78530"/>
        <dbReference type="ChEBI" id="CHEBI:456215"/>
        <dbReference type="EC" id="6.1.1.10"/>
    </reaction>
</comment>
<evidence type="ECO:0000256" key="7">
    <source>
        <dbReference type="ARBA" id="ARBA00022884"/>
    </source>
</evidence>
<dbReference type="CDD" id="cd02799">
    <property type="entry name" value="tRNA_bind_EMAP-II_like"/>
    <property type="match status" value="1"/>
</dbReference>
<dbReference type="InterPro" id="IPR002547">
    <property type="entry name" value="tRNA-bd_dom"/>
</dbReference>
<dbReference type="GO" id="GO:0004825">
    <property type="term" value="F:methionine-tRNA ligase activity"/>
    <property type="evidence" value="ECO:0007669"/>
    <property type="project" value="UniProtKB-EC"/>
</dbReference>
<dbReference type="CDD" id="cd07957">
    <property type="entry name" value="Anticodon_Ia_Met"/>
    <property type="match status" value="1"/>
</dbReference>
<dbReference type="PROSITE" id="PS50886">
    <property type="entry name" value="TRBD"/>
    <property type="match status" value="1"/>
</dbReference>
<dbReference type="InterPro" id="IPR023457">
    <property type="entry name" value="Met-tRNA_synth_2"/>
</dbReference>
<dbReference type="PANTHER" id="PTHR43326">
    <property type="entry name" value="METHIONYL-TRNA SYNTHETASE"/>
    <property type="match status" value="1"/>
</dbReference>
<keyword evidence="2" id="KW-0963">Cytoplasm</keyword>
<gene>
    <name evidence="16" type="ORF">CYCCA115_LOCUS1185</name>
</gene>
<dbReference type="SUPFAM" id="SSF52374">
    <property type="entry name" value="Nucleotidylyl transferase"/>
    <property type="match status" value="1"/>
</dbReference>
<feature type="compositionally biased region" description="Basic and acidic residues" evidence="14">
    <location>
        <begin position="566"/>
        <end position="583"/>
    </location>
</feature>
<keyword evidence="4 13" id="KW-0436">Ligase</keyword>
<dbReference type="EC" id="6.1.1.10" evidence="1"/>
<feature type="domain" description="TRNA-binding" evidence="15">
    <location>
        <begin position="610"/>
        <end position="710"/>
    </location>
</feature>
<dbReference type="InterPro" id="IPR041872">
    <property type="entry name" value="Anticodon_Met"/>
</dbReference>
<dbReference type="InterPro" id="IPR009080">
    <property type="entry name" value="tRNAsynth_Ia_anticodon-bd"/>
</dbReference>
<dbReference type="InterPro" id="IPR012340">
    <property type="entry name" value="NA-bd_OB-fold"/>
</dbReference>
<dbReference type="Pfam" id="PF01588">
    <property type="entry name" value="tRNA_bind"/>
    <property type="match status" value="1"/>
</dbReference>
<dbReference type="Gene3D" id="2.170.220.10">
    <property type="match status" value="1"/>
</dbReference>
<evidence type="ECO:0000256" key="3">
    <source>
        <dbReference type="ARBA" id="ARBA00022555"/>
    </source>
</evidence>
<dbReference type="EMBL" id="CAKOGP040000002">
    <property type="protein sequence ID" value="CAJ1926044.1"/>
    <property type="molecule type" value="Genomic_DNA"/>
</dbReference>
<dbReference type="PANTHER" id="PTHR43326:SF2">
    <property type="entry name" value="METHIONINE--TRNA LIGASE"/>
    <property type="match status" value="1"/>
</dbReference>
<protein>
    <recommendedName>
        <fullName evidence="1">methionine--tRNA ligase</fullName>
        <ecNumber evidence="1">6.1.1.10</ecNumber>
    </recommendedName>
    <alternativeName>
        <fullName evidence="10">Methionyl-tRNA synthetase</fullName>
    </alternativeName>
</protein>
<dbReference type="CDD" id="cd00814">
    <property type="entry name" value="MetRS_core"/>
    <property type="match status" value="1"/>
</dbReference>
<evidence type="ECO:0000313" key="17">
    <source>
        <dbReference type="Proteomes" id="UP001295423"/>
    </source>
</evidence>
<comment type="similarity">
    <text evidence="13">Belongs to the class-I aminoacyl-tRNA synthetase family.</text>
</comment>
<keyword evidence="9 13" id="KW-0030">Aminoacyl-tRNA synthetase</keyword>
<evidence type="ECO:0000256" key="10">
    <source>
        <dbReference type="ARBA" id="ARBA00030904"/>
    </source>
</evidence>
<dbReference type="PRINTS" id="PR01041">
    <property type="entry name" value="TRNASYNTHMET"/>
</dbReference>
<evidence type="ECO:0000256" key="4">
    <source>
        <dbReference type="ARBA" id="ARBA00022598"/>
    </source>
</evidence>
<dbReference type="GO" id="GO:0000049">
    <property type="term" value="F:tRNA binding"/>
    <property type="evidence" value="ECO:0007669"/>
    <property type="project" value="UniProtKB-UniRule"/>
</dbReference>
<evidence type="ECO:0000256" key="8">
    <source>
        <dbReference type="ARBA" id="ARBA00022917"/>
    </source>
</evidence>
<dbReference type="Pfam" id="PF09334">
    <property type="entry name" value="tRNA-synt_1g"/>
    <property type="match status" value="2"/>
</dbReference>
<evidence type="ECO:0000256" key="9">
    <source>
        <dbReference type="ARBA" id="ARBA00023146"/>
    </source>
</evidence>
<evidence type="ECO:0000313" key="16">
    <source>
        <dbReference type="EMBL" id="CAJ1926044.1"/>
    </source>
</evidence>
<proteinExistence type="inferred from homology"/>
<keyword evidence="7 12" id="KW-0694">RNA-binding</keyword>
<comment type="caution">
    <text evidence="16">The sequence shown here is derived from an EMBL/GenBank/DDBJ whole genome shotgun (WGS) entry which is preliminary data.</text>
</comment>
<evidence type="ECO:0000256" key="6">
    <source>
        <dbReference type="ARBA" id="ARBA00022840"/>
    </source>
</evidence>
<evidence type="ECO:0000259" key="15">
    <source>
        <dbReference type="PROSITE" id="PS50886"/>
    </source>
</evidence>
<accession>A0AAD2CHR5</accession>
<dbReference type="SUPFAM" id="SSF47323">
    <property type="entry name" value="Anticodon-binding domain of a subclass of class I aminoacyl-tRNA synthetases"/>
    <property type="match status" value="1"/>
</dbReference>
<dbReference type="InterPro" id="IPR015413">
    <property type="entry name" value="Methionyl/Leucyl_tRNA_Synth"/>
</dbReference>
<dbReference type="GO" id="GO:0005524">
    <property type="term" value="F:ATP binding"/>
    <property type="evidence" value="ECO:0007669"/>
    <property type="project" value="UniProtKB-KW"/>
</dbReference>
<reference evidence="16" key="1">
    <citation type="submission" date="2023-08" db="EMBL/GenBank/DDBJ databases">
        <authorList>
            <person name="Audoor S."/>
            <person name="Bilcke G."/>
        </authorList>
    </citation>
    <scope>NUCLEOTIDE SEQUENCE</scope>
</reference>
<dbReference type="Gene3D" id="2.40.50.140">
    <property type="entry name" value="Nucleic acid-binding proteins"/>
    <property type="match status" value="1"/>
</dbReference>
<keyword evidence="3 12" id="KW-0820">tRNA-binding</keyword>
<sequence>MAAPATGDDLKSAINTGNEGYDRWTLKDNSTIDYGFLASTGGAKIAEEKEGYYITTAINYTNGPAHMGHAYEAATSDVIARFERLKGDKPAYFVTGSDEHGQKIAETAEKQEKAPQDICDHFSTGFKCLNQRVLISNDDYIRTTSDRHKRTARELWKKCNENGDIYLDSYKGWYNVREESFVPDNEAEMNDFKDPTSGLPLKRVEEESYFFKMSAYHEKLVQHIKDNPNFIRPEQHRNNILTRLSEDALRDLSISRTTFSWGISVPEGFADNHVMYVWIDALSNYLTGVNGLGVNGDGSIGGLDRFWPADVHIIGKDILWFHTVIWPCLLMSAGIPLPKTVFAHGFVNDKEGKKMSKSLGNVVDPHDMLDKFHVDSFRWYLSKEAPYGGELSFNEQSMRDMHNADLCDTLGNLVHRATNLCKKYCDGVVPDVPAPEKLPIDLEAICDAYLKKMNDFELQGGANVAIQGFRDVNGYLQDEAPWLKKGDEFIEFRQQVVRTTLESIYALSHLLLPYLPVGAGKIFKKLGKDPITLHELKRDCRNLDSGSAIQIGEVLYEKSFSDEELANKNEASTKKKESYEEAQRRKKEKKAAEIAKAKQGQASGDPNQPEFTKMEIRVGKITKVWNHEDADKLLCEEIDIGEETREIASGLREHYTLEDMQDRLVLVVCNLKASKIVGFSSNGMVLAAKGEDKVELVTPPEGSKIGERVFIEGLTGEPQSSAQVKKRKTWDKVAKGLKTGDGGIATWDGKTIQTSAGACTAASLVGAPIS</sequence>
<dbReference type="Proteomes" id="UP001295423">
    <property type="component" value="Unassembled WGS sequence"/>
</dbReference>
<evidence type="ECO:0000256" key="2">
    <source>
        <dbReference type="ARBA" id="ARBA00022490"/>
    </source>
</evidence>
<dbReference type="InterPro" id="IPR014729">
    <property type="entry name" value="Rossmann-like_a/b/a_fold"/>
</dbReference>
<evidence type="ECO:0000256" key="11">
    <source>
        <dbReference type="ARBA" id="ARBA00047364"/>
    </source>
</evidence>
<keyword evidence="6 13" id="KW-0067">ATP-binding</keyword>
<evidence type="ECO:0000256" key="5">
    <source>
        <dbReference type="ARBA" id="ARBA00022741"/>
    </source>
</evidence>
<evidence type="ECO:0000256" key="1">
    <source>
        <dbReference type="ARBA" id="ARBA00012838"/>
    </source>
</evidence>
<dbReference type="SUPFAM" id="SSF50249">
    <property type="entry name" value="Nucleic acid-binding proteins"/>
    <property type="match status" value="1"/>
</dbReference>
<keyword evidence="8 13" id="KW-0648">Protein biosynthesis</keyword>
<evidence type="ECO:0000256" key="14">
    <source>
        <dbReference type="SAM" id="MobiDB-lite"/>
    </source>
</evidence>
<dbReference type="NCBIfam" id="NF008900">
    <property type="entry name" value="PRK12267.1"/>
    <property type="match status" value="1"/>
</dbReference>
<keyword evidence="5 13" id="KW-0547">Nucleotide-binding</keyword>
<evidence type="ECO:0000256" key="13">
    <source>
        <dbReference type="RuleBase" id="RU363039"/>
    </source>
</evidence>
<organism evidence="16 17">
    <name type="scientific">Cylindrotheca closterium</name>
    <dbReference type="NCBI Taxonomy" id="2856"/>
    <lineage>
        <taxon>Eukaryota</taxon>
        <taxon>Sar</taxon>
        <taxon>Stramenopiles</taxon>
        <taxon>Ochrophyta</taxon>
        <taxon>Bacillariophyta</taxon>
        <taxon>Bacillariophyceae</taxon>
        <taxon>Bacillariophycidae</taxon>
        <taxon>Bacillariales</taxon>
        <taxon>Bacillariaceae</taxon>
        <taxon>Cylindrotheca</taxon>
    </lineage>
</organism>
<dbReference type="Gene3D" id="3.40.50.620">
    <property type="entry name" value="HUPs"/>
    <property type="match status" value="1"/>
</dbReference>
<dbReference type="AlphaFoldDB" id="A0AAD2CHR5"/>
<dbReference type="Gene3D" id="1.10.730.10">
    <property type="entry name" value="Isoleucyl-tRNA Synthetase, Domain 1"/>
    <property type="match status" value="1"/>
</dbReference>
<feature type="region of interest" description="Disordered" evidence="14">
    <location>
        <begin position="566"/>
        <end position="611"/>
    </location>
</feature>
<dbReference type="GO" id="GO:0006431">
    <property type="term" value="P:methionyl-tRNA aminoacylation"/>
    <property type="evidence" value="ECO:0007669"/>
    <property type="project" value="InterPro"/>
</dbReference>
<evidence type="ECO:0000256" key="12">
    <source>
        <dbReference type="PROSITE-ProRule" id="PRU00209"/>
    </source>
</evidence>
<dbReference type="FunFam" id="2.170.220.10:FF:000002">
    <property type="entry name" value="Methionine--tRNA ligase"/>
    <property type="match status" value="1"/>
</dbReference>
<keyword evidence="17" id="KW-1185">Reference proteome</keyword>
<dbReference type="Pfam" id="PF19303">
    <property type="entry name" value="Anticodon_3"/>
    <property type="match status" value="1"/>
</dbReference>
<name>A0AAD2CHR5_9STRA</name>
<dbReference type="InterPro" id="IPR033911">
    <property type="entry name" value="MetRS_core"/>
</dbReference>